<reference evidence="8" key="1">
    <citation type="submission" date="2022-04" db="EMBL/GenBank/DDBJ databases">
        <title>Roseomonas acroporae sp. nov., isolated from coral Acropora digitifera.</title>
        <authorList>
            <person name="Sun H."/>
        </authorList>
    </citation>
    <scope>NUCLEOTIDE SEQUENCE</scope>
    <source>
        <strain evidence="8">NAR14</strain>
    </source>
</reference>
<feature type="binding site" evidence="6">
    <location>
        <position position="58"/>
    </location>
    <ligand>
        <name>FMN</name>
        <dbReference type="ChEBI" id="CHEBI:58210"/>
    </ligand>
</feature>
<accession>A0A9X1Y942</accession>
<dbReference type="PIRSF" id="PIRSF000337">
    <property type="entry name" value="NTA_MOA"/>
    <property type="match status" value="1"/>
</dbReference>
<evidence type="ECO:0000256" key="1">
    <source>
        <dbReference type="ARBA" id="ARBA00022630"/>
    </source>
</evidence>
<keyword evidence="3" id="KW-0560">Oxidoreductase</keyword>
<feature type="binding site" evidence="6">
    <location>
        <position position="104"/>
    </location>
    <ligand>
        <name>FMN</name>
        <dbReference type="ChEBI" id="CHEBI:58210"/>
    </ligand>
</feature>
<sequence>MTRPIRLNAFNMATPGSQASSLWGYPGNEVGRYNTLAYWKEMCAILERGLFDGLFLADVIGVYDTYGGTPDAALRHAVSLPILDPVPMLPALADATTHLGFGVTCTLTYEPPHVFARRMSTLDHLTGGRIGWNIVTGFLQSTGRAATGQAGFVDHSRRYDMAEEFMEVVYRLWEGSWEDDAACRDRARGCFADPARVRKVSFSGEFFGLDTIHLCEPSPQRTPTLFQAGASGRGRAFAGKHAEGIFVAGPSRKVIAEQMRQIRAEAVRAGRAAGDIVAYALATAIVAGTEREAWALYDDYRRHVDPVAGLAHLSGLMGIDLAQYGMDEVLTHIDTNAMRSAVDSFTSADPDRRWTIRELGEHQSLGGRGPVFVGTAAQVADRMQEWMEATDIDGFNLAYVVAHRTYRDVVDLLVPELQRRGAYPTAYAPGTLRAKLSGTGRDRLAPPHPGARFRYGAAV</sequence>
<keyword evidence="1 6" id="KW-0285">Flavoprotein</keyword>
<evidence type="ECO:0000256" key="6">
    <source>
        <dbReference type="PIRSR" id="PIRSR000337-1"/>
    </source>
</evidence>
<organism evidence="8 9">
    <name type="scientific">Roseomonas acroporae</name>
    <dbReference type="NCBI Taxonomy" id="2937791"/>
    <lineage>
        <taxon>Bacteria</taxon>
        <taxon>Pseudomonadati</taxon>
        <taxon>Pseudomonadota</taxon>
        <taxon>Alphaproteobacteria</taxon>
        <taxon>Acetobacterales</taxon>
        <taxon>Roseomonadaceae</taxon>
        <taxon>Roseomonas</taxon>
    </lineage>
</organism>
<evidence type="ECO:0000259" key="7">
    <source>
        <dbReference type="Pfam" id="PF00296"/>
    </source>
</evidence>
<evidence type="ECO:0000256" key="4">
    <source>
        <dbReference type="ARBA" id="ARBA00023033"/>
    </source>
</evidence>
<dbReference type="PANTHER" id="PTHR30011">
    <property type="entry name" value="ALKANESULFONATE MONOOXYGENASE-RELATED"/>
    <property type="match status" value="1"/>
</dbReference>
<dbReference type="NCBIfam" id="TIGR03860">
    <property type="entry name" value="FMN_nitrolo"/>
    <property type="match status" value="1"/>
</dbReference>
<dbReference type="GO" id="GO:0016705">
    <property type="term" value="F:oxidoreductase activity, acting on paired donors, with incorporation or reduction of molecular oxygen"/>
    <property type="evidence" value="ECO:0007669"/>
    <property type="project" value="InterPro"/>
</dbReference>
<dbReference type="InterPro" id="IPR016215">
    <property type="entry name" value="NTA_MOA"/>
</dbReference>
<feature type="binding site" evidence="6">
    <location>
        <position position="231"/>
    </location>
    <ligand>
        <name>FMN</name>
        <dbReference type="ChEBI" id="CHEBI:58210"/>
    </ligand>
</feature>
<dbReference type="EMBL" id="JALPRX010000076">
    <property type="protein sequence ID" value="MCK8786144.1"/>
    <property type="molecule type" value="Genomic_DNA"/>
</dbReference>
<keyword evidence="4" id="KW-0503">Monooxygenase</keyword>
<dbReference type="SUPFAM" id="SSF51679">
    <property type="entry name" value="Bacterial luciferase-like"/>
    <property type="match status" value="1"/>
</dbReference>
<feature type="binding site" evidence="6">
    <location>
        <position position="155"/>
    </location>
    <ligand>
        <name>FMN</name>
        <dbReference type="ChEBI" id="CHEBI:58210"/>
    </ligand>
</feature>
<evidence type="ECO:0000256" key="2">
    <source>
        <dbReference type="ARBA" id="ARBA00022643"/>
    </source>
</evidence>
<name>A0A9X1Y942_9PROT</name>
<dbReference type="AlphaFoldDB" id="A0A9X1Y942"/>
<evidence type="ECO:0000313" key="9">
    <source>
        <dbReference type="Proteomes" id="UP001139516"/>
    </source>
</evidence>
<proteinExistence type="inferred from homology"/>
<dbReference type="InterPro" id="IPR051260">
    <property type="entry name" value="Diverse_substr_monoxygenases"/>
</dbReference>
<dbReference type="InterPro" id="IPR036661">
    <property type="entry name" value="Luciferase-like_sf"/>
</dbReference>
<keyword evidence="2 6" id="KW-0288">FMN</keyword>
<dbReference type="Proteomes" id="UP001139516">
    <property type="component" value="Unassembled WGS sequence"/>
</dbReference>
<feature type="binding site" evidence="6">
    <location>
        <position position="159"/>
    </location>
    <ligand>
        <name>FMN</name>
        <dbReference type="ChEBI" id="CHEBI:58210"/>
    </ligand>
</feature>
<feature type="domain" description="Luciferase-like" evidence="7">
    <location>
        <begin position="31"/>
        <end position="389"/>
    </location>
</feature>
<evidence type="ECO:0000256" key="5">
    <source>
        <dbReference type="ARBA" id="ARBA00033748"/>
    </source>
</evidence>
<dbReference type="RefSeq" id="WP_248668261.1">
    <property type="nucleotide sequence ID" value="NZ_JALPRX010000076.1"/>
</dbReference>
<comment type="similarity">
    <text evidence="5">Belongs to the NtaA/SnaA/DszA monooxygenase family.</text>
</comment>
<dbReference type="Pfam" id="PF00296">
    <property type="entry name" value="Bac_luciferase"/>
    <property type="match status" value="1"/>
</dbReference>
<dbReference type="GO" id="GO:0004497">
    <property type="term" value="F:monooxygenase activity"/>
    <property type="evidence" value="ECO:0007669"/>
    <property type="project" value="UniProtKB-KW"/>
</dbReference>
<evidence type="ECO:0000313" key="8">
    <source>
        <dbReference type="EMBL" id="MCK8786144.1"/>
    </source>
</evidence>
<dbReference type="InterPro" id="IPR011251">
    <property type="entry name" value="Luciferase-like_dom"/>
</dbReference>
<evidence type="ECO:0000256" key="3">
    <source>
        <dbReference type="ARBA" id="ARBA00023002"/>
    </source>
</evidence>
<keyword evidence="9" id="KW-1185">Reference proteome</keyword>
<protein>
    <submittedName>
        <fullName evidence="8">LLM class flavin-dependent oxidoreductase</fullName>
    </submittedName>
</protein>
<dbReference type="PANTHER" id="PTHR30011:SF16">
    <property type="entry name" value="C2H2 FINGER DOMAIN TRANSCRIPTION FACTOR (EUROFUNG)-RELATED"/>
    <property type="match status" value="1"/>
</dbReference>
<gene>
    <name evidence="8" type="ORF">M0638_17350</name>
</gene>
<comment type="caution">
    <text evidence="8">The sequence shown here is derived from an EMBL/GenBank/DDBJ whole genome shotgun (WGS) entry which is preliminary data.</text>
</comment>
<dbReference type="Gene3D" id="3.20.20.30">
    <property type="entry name" value="Luciferase-like domain"/>
    <property type="match status" value="1"/>
</dbReference>